<name>A0AAE0ZNJ3_9GAST</name>
<evidence type="ECO:0000313" key="1">
    <source>
        <dbReference type="EMBL" id="KAK3772458.1"/>
    </source>
</evidence>
<dbReference type="AlphaFoldDB" id="A0AAE0ZNJ3"/>
<reference evidence="1" key="1">
    <citation type="journal article" date="2023" name="G3 (Bethesda)">
        <title>A reference genome for the long-term kleptoplast-retaining sea slug Elysia crispata morphotype clarki.</title>
        <authorList>
            <person name="Eastman K.E."/>
            <person name="Pendleton A.L."/>
            <person name="Shaikh M.A."/>
            <person name="Suttiyut T."/>
            <person name="Ogas R."/>
            <person name="Tomko P."/>
            <person name="Gavelis G."/>
            <person name="Widhalm J.R."/>
            <person name="Wisecaver J.H."/>
        </authorList>
    </citation>
    <scope>NUCLEOTIDE SEQUENCE</scope>
    <source>
        <strain evidence="1">ECLA1</strain>
    </source>
</reference>
<keyword evidence="2" id="KW-1185">Reference proteome</keyword>
<evidence type="ECO:0000313" key="2">
    <source>
        <dbReference type="Proteomes" id="UP001283361"/>
    </source>
</evidence>
<dbReference type="Proteomes" id="UP001283361">
    <property type="component" value="Unassembled WGS sequence"/>
</dbReference>
<dbReference type="EMBL" id="JAWDGP010003624">
    <property type="protein sequence ID" value="KAK3772458.1"/>
    <property type="molecule type" value="Genomic_DNA"/>
</dbReference>
<protein>
    <submittedName>
        <fullName evidence="1">Uncharacterized protein</fullName>
    </submittedName>
</protein>
<sequence>MIQTNTAKDDLDVITHADKTKDDPGTSSTMIQTNTAKDDLDVISHADKTKDDRCVSSDDLDVITYDPEVIYNDPYKHSQR</sequence>
<gene>
    <name evidence="1" type="ORF">RRG08_031477</name>
</gene>
<proteinExistence type="predicted"/>
<comment type="caution">
    <text evidence="1">The sequence shown here is derived from an EMBL/GenBank/DDBJ whole genome shotgun (WGS) entry which is preliminary data.</text>
</comment>
<organism evidence="1 2">
    <name type="scientific">Elysia crispata</name>
    <name type="common">lettuce slug</name>
    <dbReference type="NCBI Taxonomy" id="231223"/>
    <lineage>
        <taxon>Eukaryota</taxon>
        <taxon>Metazoa</taxon>
        <taxon>Spiralia</taxon>
        <taxon>Lophotrochozoa</taxon>
        <taxon>Mollusca</taxon>
        <taxon>Gastropoda</taxon>
        <taxon>Heterobranchia</taxon>
        <taxon>Euthyneura</taxon>
        <taxon>Panpulmonata</taxon>
        <taxon>Sacoglossa</taxon>
        <taxon>Placobranchoidea</taxon>
        <taxon>Plakobranchidae</taxon>
        <taxon>Elysia</taxon>
    </lineage>
</organism>
<accession>A0AAE0ZNJ3</accession>